<dbReference type="InterPro" id="IPR004300">
    <property type="entry name" value="Glyco_hydro_57_N"/>
</dbReference>
<evidence type="ECO:0000256" key="2">
    <source>
        <dbReference type="ARBA" id="ARBA00023277"/>
    </source>
</evidence>
<dbReference type="PANTHER" id="PTHR41695">
    <property type="entry name" value="1,4-ALPHA-GLUCAN BRANCHING ENZYME RV3031-RELATED"/>
    <property type="match status" value="1"/>
</dbReference>
<feature type="domain" description="1,4-alpha-glucan branching enzyme C-terminal" evidence="5">
    <location>
        <begin position="426"/>
        <end position="526"/>
    </location>
</feature>
<proteinExistence type="inferred from homology"/>
<dbReference type="Gene3D" id="1.20.1430.10">
    <property type="entry name" value="Families 57/38 glycoside transferase, middle domain"/>
    <property type="match status" value="1"/>
</dbReference>
<dbReference type="CDD" id="cd10792">
    <property type="entry name" value="GH57N_AmyC_like"/>
    <property type="match status" value="1"/>
</dbReference>
<name>A0ABT4A5U1_9BACT</name>
<dbReference type="InterPro" id="IPR015293">
    <property type="entry name" value="BE_C"/>
</dbReference>
<organism evidence="6 7">
    <name type="scientific">Archangium lansingense</name>
    <dbReference type="NCBI Taxonomy" id="2995310"/>
    <lineage>
        <taxon>Bacteria</taxon>
        <taxon>Pseudomonadati</taxon>
        <taxon>Myxococcota</taxon>
        <taxon>Myxococcia</taxon>
        <taxon>Myxococcales</taxon>
        <taxon>Cystobacterineae</taxon>
        <taxon>Archangiaceae</taxon>
        <taxon>Archangium</taxon>
    </lineage>
</organism>
<dbReference type="InterPro" id="IPR028995">
    <property type="entry name" value="Glyco_hydro_57/38_cen_sf"/>
</dbReference>
<evidence type="ECO:0000256" key="1">
    <source>
        <dbReference type="ARBA" id="ARBA00006821"/>
    </source>
</evidence>
<evidence type="ECO:0000259" key="4">
    <source>
        <dbReference type="Pfam" id="PF03065"/>
    </source>
</evidence>
<keyword evidence="7" id="KW-1185">Reference proteome</keyword>
<evidence type="ECO:0000256" key="3">
    <source>
        <dbReference type="RuleBase" id="RU361196"/>
    </source>
</evidence>
<evidence type="ECO:0000259" key="5">
    <source>
        <dbReference type="Pfam" id="PF09210"/>
    </source>
</evidence>
<reference evidence="6 7" key="1">
    <citation type="submission" date="2022-11" db="EMBL/GenBank/DDBJ databases">
        <title>Minimal conservation of predation-associated metabolite biosynthetic gene clusters underscores biosynthetic potential of Myxococcota including descriptions for ten novel species: Archangium lansinium sp. nov., Myxococcus landrumus sp. nov., Nannocystis bai.</title>
        <authorList>
            <person name="Ahearne A."/>
            <person name="Stevens C."/>
            <person name="Phillips K."/>
        </authorList>
    </citation>
    <scope>NUCLEOTIDE SEQUENCE [LARGE SCALE GENOMIC DNA]</scope>
    <source>
        <strain evidence="6 7">MIWBW</strain>
    </source>
</reference>
<feature type="domain" description="Glycoside hydrolase family 57 N-terminal" evidence="4">
    <location>
        <begin position="7"/>
        <end position="398"/>
    </location>
</feature>
<dbReference type="SUPFAM" id="SSF88713">
    <property type="entry name" value="Glycoside hydrolase/deacetylase"/>
    <property type="match status" value="1"/>
</dbReference>
<dbReference type="Pfam" id="PF09210">
    <property type="entry name" value="BE_C"/>
    <property type="match status" value="1"/>
</dbReference>
<dbReference type="InterPro" id="IPR040042">
    <property type="entry name" value="Branching_enz_MT3115-like"/>
</dbReference>
<evidence type="ECO:0000313" key="6">
    <source>
        <dbReference type="EMBL" id="MCY1076995.1"/>
    </source>
</evidence>
<gene>
    <name evidence="6" type="ORF">OV287_21170</name>
</gene>
<dbReference type="SUPFAM" id="SSF88688">
    <property type="entry name" value="Families 57/38 glycoside transferase middle domain"/>
    <property type="match status" value="1"/>
</dbReference>
<evidence type="ECO:0000313" key="7">
    <source>
        <dbReference type="Proteomes" id="UP001207654"/>
    </source>
</evidence>
<dbReference type="EMBL" id="JAPNKA010000001">
    <property type="protein sequence ID" value="MCY1076995.1"/>
    <property type="molecule type" value="Genomic_DNA"/>
</dbReference>
<dbReference type="InterPro" id="IPR037090">
    <property type="entry name" value="57_glycoside_trans_central"/>
</dbReference>
<dbReference type="InterPro" id="IPR011330">
    <property type="entry name" value="Glyco_hydro/deAcase_b/a-brl"/>
</dbReference>
<accession>A0ABT4A5U1</accession>
<dbReference type="InterPro" id="IPR027291">
    <property type="entry name" value="Glyco_hydro_38_N_sf"/>
</dbReference>
<dbReference type="RefSeq" id="WP_267535850.1">
    <property type="nucleotide sequence ID" value="NZ_JAPNKA010000001.1"/>
</dbReference>
<dbReference type="Pfam" id="PF03065">
    <property type="entry name" value="Glyco_hydro_57"/>
    <property type="match status" value="1"/>
</dbReference>
<protein>
    <submittedName>
        <fullName evidence="6">DUF1957 domain-containing protein</fullName>
    </submittedName>
</protein>
<sequence length="529" mass="61211">MSIGSLALVLHAHLPFVRHPEYEDFLEEDWLYEAISETYLPLLLVFDRLAEEGVPYRMTMTLTPTLVTMLRDELLMGRYARKLDQLCELGAREVHRTRNDPVFGRLAHFYRDHFETLRSAFRERYKRDLVGAFRRLQDAGHLEIITCNATHGFLPLMQQTPEAVRAQITVAANHYRQTFGRDAPGIWLAECGYFPGVEKYLAAERIRYFFVDTHGLTDATPRPLHGPFAPIFTEAGVAAYARDPESSQQVWSSQHGYPGDPVYREFYRDIGWDLDLDYIRPFIQPTGDRKNTGFKYYRITGKTQDKQPYDPDDARERAATHAGNFLFNREKQFEWLAGKVGGRKPVVVAPYDAELYGHWWFEGPWFLEALIRKVAQEQKTFQLVTPSDDLAEHPENQVATPPLSSWGSGGYANMWLDGSNDWVYRHLHHCSRQMVALAKDHPDASTLQRRALNQAARELLLAQSSDWAFIMKTGTMVDYAVRRTKEHILRFLRLHDQIRAGTIDEGWLTHIEGKNNLFPEIDYRVYRPG</sequence>
<keyword evidence="2 3" id="KW-0119">Carbohydrate metabolism</keyword>
<comment type="caution">
    <text evidence="6">The sequence shown here is derived from an EMBL/GenBank/DDBJ whole genome shotgun (WGS) entry which is preliminary data.</text>
</comment>
<dbReference type="Gene3D" id="3.20.110.10">
    <property type="entry name" value="Glycoside hydrolase 38, N terminal domain"/>
    <property type="match status" value="1"/>
</dbReference>
<dbReference type="Proteomes" id="UP001207654">
    <property type="component" value="Unassembled WGS sequence"/>
</dbReference>
<dbReference type="PANTHER" id="PTHR41695:SF1">
    <property type="entry name" value="1,4-ALPHA-GLUCAN BRANCHING ENZYME TK1436"/>
    <property type="match status" value="1"/>
</dbReference>
<comment type="similarity">
    <text evidence="1 3">Belongs to the glycosyl hydrolase 57 family.</text>
</comment>